<evidence type="ECO:0000313" key="2">
    <source>
        <dbReference type="EMBL" id="RJP15643.1"/>
    </source>
</evidence>
<sequence>MKKSCLAVAFSIAVVAGCASQPVPTTLDAIFENPAQYRNENVEFSAQVLENPPPSGDLYRTWTFLVGHPDIGRILVTEAGYNPATINKAYHLVEEAAQAGEPVTITGELRVGPHRSLKAGAEIDLRSVSYQGITIDTNEGPYVGGFYSPYYYYPYYPRPFLWDYHYYPYGYGWWGRYVPPAEESEGYDGYSSYAGYYDAFKGFEANSSENTQSDGKELSP</sequence>
<evidence type="ECO:0000313" key="3">
    <source>
        <dbReference type="Proteomes" id="UP000265882"/>
    </source>
</evidence>
<keyword evidence="1" id="KW-0732">Signal</keyword>
<dbReference type="EMBL" id="QZKU01000132">
    <property type="protein sequence ID" value="RJP15643.1"/>
    <property type="molecule type" value="Genomic_DNA"/>
</dbReference>
<gene>
    <name evidence="2" type="ORF">C4520_19930</name>
</gene>
<proteinExistence type="predicted"/>
<feature type="signal peptide" evidence="1">
    <location>
        <begin position="1"/>
        <end position="21"/>
    </location>
</feature>
<accession>A0A3A4N0D7</accession>
<protein>
    <submittedName>
        <fullName evidence="2">Uncharacterized protein</fullName>
    </submittedName>
</protein>
<evidence type="ECO:0000256" key="1">
    <source>
        <dbReference type="SAM" id="SignalP"/>
    </source>
</evidence>
<feature type="chain" id="PRO_5017357462" evidence="1">
    <location>
        <begin position="22"/>
        <end position="220"/>
    </location>
</feature>
<comment type="caution">
    <text evidence="2">The sequence shown here is derived from an EMBL/GenBank/DDBJ whole genome shotgun (WGS) entry which is preliminary data.</text>
</comment>
<dbReference type="PROSITE" id="PS51257">
    <property type="entry name" value="PROKAR_LIPOPROTEIN"/>
    <property type="match status" value="1"/>
</dbReference>
<reference evidence="2 3" key="1">
    <citation type="journal article" date="2017" name="ISME J.">
        <title>Energy and carbon metabolisms in a deep terrestrial subsurface fluid microbial community.</title>
        <authorList>
            <person name="Momper L."/>
            <person name="Jungbluth S.P."/>
            <person name="Lee M.D."/>
            <person name="Amend J.P."/>
        </authorList>
    </citation>
    <scope>NUCLEOTIDE SEQUENCE [LARGE SCALE GENOMIC DNA]</scope>
    <source>
        <strain evidence="2">SURF_5</strain>
    </source>
</reference>
<dbReference type="AlphaFoldDB" id="A0A3A4N0D7"/>
<organism evidence="2 3">
    <name type="scientific">Abyssobacteria bacterium (strain SURF_5)</name>
    <dbReference type="NCBI Taxonomy" id="2093360"/>
    <lineage>
        <taxon>Bacteria</taxon>
        <taxon>Pseudomonadati</taxon>
        <taxon>Candidatus Hydrogenedentota</taxon>
        <taxon>Candidatus Abyssobacteria</taxon>
    </lineage>
</organism>
<dbReference type="Proteomes" id="UP000265882">
    <property type="component" value="Unassembled WGS sequence"/>
</dbReference>
<name>A0A3A4N0D7_ABYX5</name>